<proteinExistence type="predicted"/>
<dbReference type="Gene3D" id="3.40.50.12780">
    <property type="entry name" value="N-terminal domain of ligase-like"/>
    <property type="match status" value="1"/>
</dbReference>
<dbReference type="SUPFAM" id="SSF56801">
    <property type="entry name" value="Acetyl-CoA synthetase-like"/>
    <property type="match status" value="1"/>
</dbReference>
<dbReference type="PANTHER" id="PTHR43767">
    <property type="entry name" value="LONG-CHAIN-FATTY-ACID--COA LIGASE"/>
    <property type="match status" value="1"/>
</dbReference>
<dbReference type="InterPro" id="IPR050237">
    <property type="entry name" value="ATP-dep_AMP-bd_enzyme"/>
</dbReference>
<dbReference type="Gene3D" id="3.30.300.30">
    <property type="match status" value="1"/>
</dbReference>
<dbReference type="PROSITE" id="PS00455">
    <property type="entry name" value="AMP_BINDING"/>
    <property type="match status" value="1"/>
</dbReference>
<dbReference type="InterPro" id="IPR020845">
    <property type="entry name" value="AMP-binding_CS"/>
</dbReference>
<dbReference type="PANTHER" id="PTHR43767:SF1">
    <property type="entry name" value="NONRIBOSOMAL PEPTIDE SYNTHASE PES1 (EUROFUNG)-RELATED"/>
    <property type="match status" value="1"/>
</dbReference>
<dbReference type="Pfam" id="PF00501">
    <property type="entry name" value="AMP-binding"/>
    <property type="match status" value="1"/>
</dbReference>
<dbReference type="InterPro" id="IPR042099">
    <property type="entry name" value="ANL_N_sf"/>
</dbReference>
<keyword evidence="3" id="KW-0436">Ligase</keyword>
<comment type="caution">
    <text evidence="3">The sequence shown here is derived from an EMBL/GenBank/DDBJ whole genome shotgun (WGS) entry which is preliminary data.</text>
</comment>
<organism evidence="3 4">
    <name type="scientific">Nonomuraea rubra</name>
    <dbReference type="NCBI Taxonomy" id="46180"/>
    <lineage>
        <taxon>Bacteria</taxon>
        <taxon>Bacillati</taxon>
        <taxon>Actinomycetota</taxon>
        <taxon>Actinomycetes</taxon>
        <taxon>Streptosporangiales</taxon>
        <taxon>Streptosporangiaceae</taxon>
        <taxon>Nonomuraea</taxon>
    </lineage>
</organism>
<keyword evidence="4" id="KW-1185">Reference proteome</keyword>
<evidence type="ECO:0000313" key="4">
    <source>
        <dbReference type="Proteomes" id="UP000565579"/>
    </source>
</evidence>
<dbReference type="NCBIfam" id="NF005863">
    <property type="entry name" value="PRK07798.1"/>
    <property type="match status" value="1"/>
</dbReference>
<dbReference type="InterPro" id="IPR025110">
    <property type="entry name" value="AMP-bd_C"/>
</dbReference>
<reference evidence="3 4" key="1">
    <citation type="submission" date="2020-08" db="EMBL/GenBank/DDBJ databases">
        <title>Sequencing the genomes of 1000 actinobacteria strains.</title>
        <authorList>
            <person name="Klenk H.-P."/>
        </authorList>
    </citation>
    <scope>NUCLEOTIDE SEQUENCE [LARGE SCALE GENOMIC DNA]</scope>
    <source>
        <strain evidence="3 4">DSM 43768</strain>
    </source>
</reference>
<gene>
    <name evidence="3" type="ORF">HD593_008190</name>
</gene>
<evidence type="ECO:0000259" key="1">
    <source>
        <dbReference type="Pfam" id="PF00501"/>
    </source>
</evidence>
<dbReference type="AlphaFoldDB" id="A0A7X0U3E8"/>
<feature type="domain" description="AMP-binding enzyme C-terminal" evidence="2">
    <location>
        <begin position="440"/>
        <end position="515"/>
    </location>
</feature>
<protein>
    <submittedName>
        <fullName evidence="3">Fatty-acyl-CoA synthase</fullName>
        <ecNumber evidence="3">6.2.1.-</ecNumber>
    </submittedName>
</protein>
<sequence length="526" mass="56094">MTERTYNLADLLEILATADPDRPALVAGDVRLSYGDLNARASRVGHHLERVGIEPGDHVAILAYNRAEWLESMFGTHKIRAVPIPVNYRYVAAELRHVLADSDSVAIIGERSLLARVEEVRGELPKLRHVIVIEDGGEETIPGAVPYEEALAAASPADDFPPRSSDDRYIMYTGGTTGYPKGVEWRCEDIFFGALGGGSSGNTPISRPAEIAEAANQPGTVILNCAPVMHGAGQWMTLMGLFIGAKVVLYTERAFDPEQALDLLCAEGANVVMIVGDAMGRPIASELAKGRHDTGSLYALSSGGAPLTPAVRDALRDQLPDVRFVDNYGASETGVGGASAAGRSTGTARFTMGPDCTVLDDDLRVVAPGQIGKLARSGHIPLGYYNDPVKTAATFFTDSAGTRWSIPGDFATLEPDGTIVLLGRGSLVINSGGEKIFPEEVEASLKEHPDVCDAIVIGVPDERFGQKVAAVISSHPGKDILLEDLHAFLADRIAGFKLPRELKLVTEVKRTAVGKPDYKWAASVFG</sequence>
<evidence type="ECO:0000313" key="3">
    <source>
        <dbReference type="EMBL" id="MBB6553395.1"/>
    </source>
</evidence>
<dbReference type="GO" id="GO:0016878">
    <property type="term" value="F:acid-thiol ligase activity"/>
    <property type="evidence" value="ECO:0007669"/>
    <property type="project" value="UniProtKB-ARBA"/>
</dbReference>
<dbReference type="Proteomes" id="UP000565579">
    <property type="component" value="Unassembled WGS sequence"/>
</dbReference>
<dbReference type="InterPro" id="IPR000873">
    <property type="entry name" value="AMP-dep_synth/lig_dom"/>
</dbReference>
<dbReference type="RefSeq" id="WP_185107570.1">
    <property type="nucleotide sequence ID" value="NZ_JACHMI010000001.1"/>
</dbReference>
<dbReference type="EMBL" id="JACHMI010000001">
    <property type="protein sequence ID" value="MBB6553395.1"/>
    <property type="molecule type" value="Genomic_DNA"/>
</dbReference>
<accession>A0A7X0U3E8</accession>
<name>A0A7X0U3E8_9ACTN</name>
<dbReference type="InterPro" id="IPR045851">
    <property type="entry name" value="AMP-bd_C_sf"/>
</dbReference>
<evidence type="ECO:0000259" key="2">
    <source>
        <dbReference type="Pfam" id="PF13193"/>
    </source>
</evidence>
<dbReference type="Pfam" id="PF13193">
    <property type="entry name" value="AMP-binding_C"/>
    <property type="match status" value="1"/>
</dbReference>
<feature type="domain" description="AMP-dependent synthetase/ligase" evidence="1">
    <location>
        <begin position="16"/>
        <end position="379"/>
    </location>
</feature>
<dbReference type="EC" id="6.2.1.-" evidence="3"/>